<dbReference type="GO" id="GO:0006351">
    <property type="term" value="P:DNA-templated transcription"/>
    <property type="evidence" value="ECO:0007669"/>
    <property type="project" value="InterPro"/>
</dbReference>
<evidence type="ECO:0000256" key="21">
    <source>
        <dbReference type="ARBA" id="ARBA00023200"/>
    </source>
</evidence>
<dbReference type="SUPFAM" id="SSF50494">
    <property type="entry name" value="Trypsin-like serine proteases"/>
    <property type="match status" value="1"/>
</dbReference>
<evidence type="ECO:0000313" key="27">
    <source>
        <dbReference type="EMBL" id="QIJ70034.1"/>
    </source>
</evidence>
<dbReference type="Gene3D" id="6.10.20.20">
    <property type="entry name" value="Poliovirus 3A protein-like"/>
    <property type="match status" value="1"/>
</dbReference>
<evidence type="ECO:0000259" key="24">
    <source>
        <dbReference type="PROSITE" id="PS50507"/>
    </source>
</evidence>
<dbReference type="Gene3D" id="1.20.960.20">
    <property type="match status" value="1"/>
</dbReference>
<evidence type="ECO:0000256" key="10">
    <source>
        <dbReference type="ARBA" id="ARBA00022695"/>
    </source>
</evidence>
<evidence type="ECO:0000256" key="14">
    <source>
        <dbReference type="ARBA" id="ARBA00022806"/>
    </source>
</evidence>
<dbReference type="SUPFAM" id="SSF88633">
    <property type="entry name" value="Positive stranded ssRNA viruses"/>
    <property type="match status" value="2"/>
</dbReference>
<evidence type="ECO:0000256" key="7">
    <source>
        <dbReference type="ARBA" id="ARBA00022561"/>
    </source>
</evidence>
<dbReference type="GO" id="GO:0003968">
    <property type="term" value="F:RNA-directed RNA polymerase activity"/>
    <property type="evidence" value="ECO:0007669"/>
    <property type="project" value="InterPro"/>
</dbReference>
<dbReference type="InterPro" id="IPR000605">
    <property type="entry name" value="Helicase_SF3_ssDNA/RNA_vir"/>
</dbReference>
<dbReference type="GO" id="GO:0004197">
    <property type="term" value="F:cysteine-type endopeptidase activity"/>
    <property type="evidence" value="ECO:0007669"/>
    <property type="project" value="InterPro"/>
</dbReference>
<evidence type="ECO:0000259" key="26">
    <source>
        <dbReference type="PROSITE" id="PS51874"/>
    </source>
</evidence>
<feature type="domain" description="RdRp catalytic" evidence="24">
    <location>
        <begin position="2113"/>
        <end position="2229"/>
    </location>
</feature>
<feature type="domain" description="Peptidase C3" evidence="26">
    <location>
        <begin position="1710"/>
        <end position="1885"/>
    </location>
</feature>
<dbReference type="Gene3D" id="4.10.880.10">
    <property type="entry name" value="Poliovirus 3D polymerase Domain 1 (Nucleotidyltransferase)"/>
    <property type="match status" value="2"/>
</dbReference>
<dbReference type="Pfam" id="PF00910">
    <property type="entry name" value="RNA_helicase"/>
    <property type="match status" value="1"/>
</dbReference>
<evidence type="ECO:0000256" key="18">
    <source>
        <dbReference type="ARBA" id="ARBA00022870"/>
    </source>
</evidence>
<dbReference type="InterPro" id="IPR002527">
    <property type="entry name" value="Pico_P2B"/>
</dbReference>
<keyword evidence="17" id="KW-0946">Virion</keyword>
<keyword evidence="13" id="KW-0378">Hydrolase</keyword>
<evidence type="ECO:0000256" key="11">
    <source>
        <dbReference type="ARBA" id="ARBA00022706"/>
    </source>
</evidence>
<dbReference type="Gene3D" id="2.60.120.20">
    <property type="match status" value="3"/>
</dbReference>
<dbReference type="InterPro" id="IPR027417">
    <property type="entry name" value="P-loop_NTPase"/>
</dbReference>
<dbReference type="Pfam" id="PF01552">
    <property type="entry name" value="Pico_P2B"/>
    <property type="match status" value="1"/>
</dbReference>
<dbReference type="InterPro" id="IPR014759">
    <property type="entry name" value="Helicase_SF3_ssRNA_vir"/>
</dbReference>
<dbReference type="InterPro" id="IPR001205">
    <property type="entry name" value="RNA-dir_pol_C"/>
</dbReference>
<keyword evidence="21" id="KW-1035">Host cytoplasm</keyword>
<dbReference type="GO" id="GO:0003724">
    <property type="term" value="F:RNA helicase activity"/>
    <property type="evidence" value="ECO:0007669"/>
    <property type="project" value="InterPro"/>
</dbReference>
<evidence type="ECO:0000256" key="13">
    <source>
        <dbReference type="ARBA" id="ARBA00022801"/>
    </source>
</evidence>
<dbReference type="GO" id="GO:0019028">
    <property type="term" value="C:viral capsid"/>
    <property type="evidence" value="ECO:0007669"/>
    <property type="project" value="UniProtKB-KW"/>
</dbReference>
<keyword evidence="9" id="KW-0808">Transferase</keyword>
<name>A0A6G7PRV5_9VIRU</name>
<sequence>MAVLSSPLSNKVEAYLSKMGKIRSNVFILNGNVIKVKNLTSKYAHNKGVAASKQTSGNKPQYASAGGNVYQINYYGSDYCGSSSQPTASVDPTPFTKPLADSFRGVAFKCPTVEETGYSDRIQQLTAGNSTLTTQEAANAVVAYGEWPRYEDTRGVAVDKPTQPGSGTDRFYTLDSYAWTNKETYSIPLPGALTDLGVFGQNCEYHYLWNGGFAVHVQINSTKFHQGLMMVVAIPEAQNLGQDQPFVPLETLTSENTGAIYSNRNYPIQQLTVFPHQFINLRSNNTATIVLPYMSPNPMESPLLHNNWTVFLIPVVPLQVQTGAAPYVPVTVSVAPLYSQFNGLRMSVPVTLQGVPTFNVPGSGQFMTTLMNSGYPAFPWFESTPPHNIPGEVHNLSEVIQVDSMIAMNPNSEDYDRFYISLINKPPDANQASILDIDMSLCSKYLEGTYVARVSKWYSQYRGSLRLTLLFTGSAMTTGKLLVAYTPPGGNNPTTRKQAMLGTHVVWDIGLQSSVTLVIPWISVTQYRYQNLDTNAYSYAGYINVFYQTAIVYPPGGNPTAGLVGFLGACEDFEFRMLTDSAYFQGIGDEIGKVVDGVEKTIQKLDSTPATHPSVKEELTLTTQEAAALTAVETGASATTEPEGILETQSTSATYSKREMAIEAFYSKYSVVDRFVLNLSQKENWWKKVPLAFNTTTSKAVVAKYLMFTYIRANYDVVVNSHAIDLVTNAGKQLGPNIKLQLMFCPAGAPEPQNYSSRYWDSPTNPSIYFCTSDPPASMRLPFLSPASCFANFYDGYGNFASRNYGQYPGNQIGNLFVRVLPFDNGDGYNQKVSVKIFLRPVNVRVWGPRPVVTQLEEASVGPSTGRFVYQAPGQTSDQQRVTFKPQGPVLNAGRQLKRNRMTKRKRYQSKFAPGIKPIPKDFDCPFAKYMVLVRPKGCPYLGQIFHAIVSNRKFIMTYHQSHSQELEIWTPIGWVELKGHFEFEDKFMDISVFKPWKGFQDLLPEGSPITTCRSCNPATYNFTPAYNGYYPELAAQEVDELQIETDDGKKQWRFNTIHVPIKIPFGYCGAPLYCKHGIWGQASAGNEYEAFFTDFSNQIRFFRHRPGPKGFYVAMDKMFSFFRRPDTSLRESARELGRAFGESMSAEITTAINRLVDQKAPDMVKEVITWLIKIISAMVIMHSSSNRLETAAALGLMLGIDLVGSSPFQVLKRRVLNLIGYREEQDHEFEVVDFQGPSDWLSEFNKACNMMKGLDWICQKIMEFYQWLKRLFEKEDPERTLFKDLLNYLPRALEEIDKSEYDVDQAYRYFSKLKSLADKFGVERNFATQQIIQAFKKVNERYTKRQTSRTEPIAILITGAPGTGKSLVCEAIGKALTRHYHTKGPYSLPPDPKYFDGYEGQDVVIMDDVGQNPDGEDLSMFCQMVSTNSFVPPMADLDHKGLPFTSRFILASTNEDRLMPPTIREPAALERRFYRTFKIDIQQSYKRKDGRLNVANVFDTRTYECTGLKHFKPCPFTTGGVSLIDKRTKAVETLETVVKDLIREQEAREHVGDNFSAIFQGPNDTPTPAPRSRRPTPTPRVAREVRTVPRAESFFFSSPGKIDPKPCPQEVMDLIRSVSPNAGEEIIKYATEQGWLLKPDKKTLKVSVQHTLNWVLGGLTLLATLTTLTMLVYTIVKLFSAKKQGPYSGAPTPKPRQPVPRRVVLQGGSAAENFINKLVRTNLTEVETGTGKFTGLGLYDRWLILPSHSTPEEYILLDGKPIKIKQKFCMDARSGPLELTMVELDRNEKFRDLRRFIPQVFQPHTSCVLVLKTPIQSAIPIGSVLYQGRLHISGTQVEHLCRYRYPTKSGYCGGVVIANHQIVAIHVGGDGVHGFGAILEAPMFAEIQGERKNIQKAPKSINVNRKTSLKPSIYFDVFPGEKEPAALSRSDKRLECDLEEAMFSKYKPNMHVQYDEDFEIAVDHYAKQLRAVCPANLTEPMSLEEVVYGTVNLEPLDLNTSAGYPYLTMGVSKKDLIPPNRDLTKLSQALVDYGTDLPFVTFLKDELRPIEKIKKGKTRVIEAASLNDVIRTKICFGRLFQTMHGNPGVQTGSAVGCNPDFHWSQFYHEMEGELLAFDYSNYDASLHPVWFHALKEVLKKLGYGEEAMHIMDTICNSKHIYADVYYEVEGGMPSGCSGTSIFNSMINNLIIRVLMIKSYKGIELNDLRIIAYGDDVIVSYPYKLDAAIIAAEGANYGLTMTPPDKGSSFNEVTWENVTFLKRRFVPDEKFKYLIHPVYPMKEVYESARWTRSASHTREHLYSLCYLAWHNGKETYEKFLEDLESVPVGVACCLPSYAQLQRAWYDLF</sequence>
<reference evidence="27" key="1">
    <citation type="submission" date="2020-02" db="EMBL/GenBank/DDBJ databases">
        <title>Comparative analysis of RNA virome composition in rabbits and associated ectoparasites.</title>
        <authorList>
            <person name="Mahar J.E."/>
            <person name="Shi M."/>
            <person name="Hall R.N."/>
            <person name="Strive T."/>
            <person name="Holmes E.C."/>
        </authorList>
    </citation>
    <scope>NUCLEOTIDE SEQUENCE</scope>
    <source>
        <strain evidence="27">GUNCC_DN53589-3</strain>
    </source>
</reference>
<dbReference type="InterPro" id="IPR033703">
    <property type="entry name" value="Rhv-like"/>
</dbReference>
<comment type="subcellular location">
    <subcellularLocation>
        <location evidence="1">Host cytoplasm</location>
    </subcellularLocation>
    <subcellularLocation>
        <location evidence="3">Host membrane</location>
    </subcellularLocation>
    <subcellularLocation>
        <location evidence="2">Virion</location>
    </subcellularLocation>
</comment>
<dbReference type="Gene3D" id="3.40.50.300">
    <property type="entry name" value="P-loop containing nucleotide triphosphate hydrolases"/>
    <property type="match status" value="1"/>
</dbReference>
<dbReference type="SUPFAM" id="SSF52540">
    <property type="entry name" value="P-loop containing nucleoside triphosphate hydrolases"/>
    <property type="match status" value="1"/>
</dbReference>
<dbReference type="GO" id="GO:0003723">
    <property type="term" value="F:RNA binding"/>
    <property type="evidence" value="ECO:0007669"/>
    <property type="project" value="InterPro"/>
</dbReference>
<keyword evidence="16" id="KW-0067">ATP-binding</keyword>
<dbReference type="GO" id="GO:0005524">
    <property type="term" value="F:ATP binding"/>
    <property type="evidence" value="ECO:0007669"/>
    <property type="project" value="UniProtKB-KW"/>
</dbReference>
<feature type="domain" description="SF3 helicase" evidence="25">
    <location>
        <begin position="1336"/>
        <end position="1495"/>
    </location>
</feature>
<dbReference type="InterPro" id="IPR009003">
    <property type="entry name" value="Peptidase_S1_PA"/>
</dbReference>
<dbReference type="PROSITE" id="PS50507">
    <property type="entry name" value="RDRP_SSRNA_POS"/>
    <property type="match status" value="1"/>
</dbReference>
<evidence type="ECO:0000256" key="9">
    <source>
        <dbReference type="ARBA" id="ARBA00022679"/>
    </source>
</evidence>
<dbReference type="InterPro" id="IPR036203">
    <property type="entry name" value="P3A_soluble_dom"/>
</dbReference>
<dbReference type="Pfam" id="PF00548">
    <property type="entry name" value="Peptidase_C3"/>
    <property type="match status" value="1"/>
</dbReference>
<keyword evidence="20" id="KW-0472">Membrane</keyword>
<dbReference type="Gene3D" id="2.40.10.10">
    <property type="entry name" value="Trypsin-like serine proteases"/>
    <property type="match status" value="1"/>
</dbReference>
<evidence type="ECO:0000256" key="8">
    <source>
        <dbReference type="ARBA" id="ARBA00022670"/>
    </source>
</evidence>
<evidence type="ECO:0000256" key="4">
    <source>
        <dbReference type="ARBA" id="ARBA00020107"/>
    </source>
</evidence>
<dbReference type="PRINTS" id="PR00918">
    <property type="entry name" value="CALICVIRUSNS"/>
</dbReference>
<dbReference type="Pfam" id="PF22663">
    <property type="entry name" value="Rhv_5"/>
    <property type="match status" value="1"/>
</dbReference>
<comment type="function">
    <text evidence="22">Forms an icosahedral capsid of pseudo T=3 symmetry with capsid proteins VP2 and VP3. The capsid is 300 Angstroms in diameter, composed of 60 copies of each capsid protein and enclosing the viral positive strand RNA genome.</text>
</comment>
<organism evidence="27">
    <name type="scientific">Orycavirus sp</name>
    <dbReference type="NCBI Taxonomy" id="2716750"/>
    <lineage>
        <taxon>Viruses</taxon>
        <taxon>Riboviria</taxon>
    </lineage>
</organism>
<keyword evidence="18" id="KW-1043">Host membrane</keyword>
<dbReference type="SUPFAM" id="SSF56672">
    <property type="entry name" value="DNA/RNA polymerases"/>
    <property type="match status" value="1"/>
</dbReference>
<dbReference type="Gene3D" id="3.30.70.270">
    <property type="match status" value="1"/>
</dbReference>
<keyword evidence="15" id="KW-0788">Thiol protease</keyword>
<evidence type="ECO:0000256" key="2">
    <source>
        <dbReference type="ARBA" id="ARBA00004328"/>
    </source>
</evidence>
<evidence type="ECO:0000256" key="20">
    <source>
        <dbReference type="ARBA" id="ARBA00023136"/>
    </source>
</evidence>
<dbReference type="Pfam" id="PF00073">
    <property type="entry name" value="Rhv"/>
    <property type="match status" value="2"/>
</dbReference>
<dbReference type="GO" id="GO:0005198">
    <property type="term" value="F:structural molecule activity"/>
    <property type="evidence" value="ECO:0007669"/>
    <property type="project" value="InterPro"/>
</dbReference>
<keyword evidence="7" id="KW-0167">Capsid protein</keyword>
<keyword evidence="5" id="KW-0191">Covalent protein-RNA linkage</keyword>
<evidence type="ECO:0000259" key="25">
    <source>
        <dbReference type="PROSITE" id="PS51218"/>
    </source>
</evidence>
<evidence type="ECO:0000256" key="6">
    <source>
        <dbReference type="ARBA" id="ARBA00022553"/>
    </source>
</evidence>
<dbReference type="Pfam" id="PF00680">
    <property type="entry name" value="RdRP_1"/>
    <property type="match status" value="1"/>
</dbReference>
<keyword evidence="19" id="KW-0693">Viral RNA replication</keyword>
<dbReference type="GO" id="GO:0033644">
    <property type="term" value="C:host cell membrane"/>
    <property type="evidence" value="ECO:0007669"/>
    <property type="project" value="UniProtKB-SubCell"/>
</dbReference>
<dbReference type="InterPro" id="IPR000199">
    <property type="entry name" value="Peptidase_C3A/C3B_picornavir"/>
</dbReference>
<dbReference type="CDD" id="cd00205">
    <property type="entry name" value="rhv_like"/>
    <property type="match status" value="3"/>
</dbReference>
<feature type="region of interest" description="Disordered" evidence="23">
    <location>
        <begin position="1557"/>
        <end position="1581"/>
    </location>
</feature>
<dbReference type="InterPro" id="IPR004004">
    <property type="entry name" value="Helic/Pol/Pept_Calicivir-typ"/>
</dbReference>
<keyword evidence="11" id="KW-1143">T=pseudo3 icosahedral capsid protein</keyword>
<dbReference type="InterPro" id="IPR043502">
    <property type="entry name" value="DNA/RNA_pol_sf"/>
</dbReference>
<evidence type="ECO:0000256" key="17">
    <source>
        <dbReference type="ARBA" id="ARBA00022844"/>
    </source>
</evidence>
<evidence type="ECO:0000256" key="22">
    <source>
        <dbReference type="ARBA" id="ARBA00045131"/>
    </source>
</evidence>
<keyword evidence="14" id="KW-0347">Helicase</keyword>
<evidence type="ECO:0000256" key="1">
    <source>
        <dbReference type="ARBA" id="ARBA00004192"/>
    </source>
</evidence>
<evidence type="ECO:0000256" key="15">
    <source>
        <dbReference type="ARBA" id="ARBA00022807"/>
    </source>
</evidence>
<evidence type="ECO:0000256" key="3">
    <source>
        <dbReference type="ARBA" id="ARBA00004551"/>
    </source>
</evidence>
<evidence type="ECO:0000256" key="23">
    <source>
        <dbReference type="SAM" id="MobiDB-lite"/>
    </source>
</evidence>
<accession>A0A6G7PRV5</accession>
<dbReference type="InterPro" id="IPR059138">
    <property type="entry name" value="Pico_VP1"/>
</dbReference>
<protein>
    <recommendedName>
        <fullName evidence="4">Genome polyprotein</fullName>
    </recommendedName>
</protein>
<dbReference type="InterPro" id="IPR007094">
    <property type="entry name" value="RNA-dir_pol_PSvirus"/>
</dbReference>
<evidence type="ECO:0000256" key="5">
    <source>
        <dbReference type="ARBA" id="ARBA00022520"/>
    </source>
</evidence>
<evidence type="ECO:0000256" key="19">
    <source>
        <dbReference type="ARBA" id="ARBA00022953"/>
    </source>
</evidence>
<dbReference type="InterPro" id="IPR043128">
    <property type="entry name" value="Rev_trsase/Diguanyl_cyclase"/>
</dbReference>
<dbReference type="EMBL" id="MT129741">
    <property type="protein sequence ID" value="QIJ70034.1"/>
    <property type="molecule type" value="Genomic_RNA"/>
</dbReference>
<dbReference type="GO" id="GO:0030430">
    <property type="term" value="C:host cell cytoplasm"/>
    <property type="evidence" value="ECO:0007669"/>
    <property type="project" value="UniProtKB-SubCell"/>
</dbReference>
<dbReference type="GO" id="GO:0006508">
    <property type="term" value="P:proteolysis"/>
    <property type="evidence" value="ECO:0007669"/>
    <property type="project" value="UniProtKB-KW"/>
</dbReference>
<dbReference type="PROSITE" id="PS51874">
    <property type="entry name" value="PCV_3C_PRO"/>
    <property type="match status" value="1"/>
</dbReference>
<keyword evidence="12" id="KW-0547">Nucleotide-binding</keyword>
<dbReference type="GO" id="GO:0039694">
    <property type="term" value="P:viral RNA genome replication"/>
    <property type="evidence" value="ECO:0007669"/>
    <property type="project" value="InterPro"/>
</dbReference>
<dbReference type="InterPro" id="IPR043504">
    <property type="entry name" value="Peptidase_S1_PA_chymotrypsin"/>
</dbReference>
<evidence type="ECO:0000256" key="16">
    <source>
        <dbReference type="ARBA" id="ARBA00022840"/>
    </source>
</evidence>
<dbReference type="PROSITE" id="PS51218">
    <property type="entry name" value="SF3_HELICASE_2"/>
    <property type="match status" value="1"/>
</dbReference>
<dbReference type="Gene3D" id="2.40.10.120">
    <property type="match status" value="1"/>
</dbReference>
<proteinExistence type="predicted"/>
<dbReference type="InterPro" id="IPR029053">
    <property type="entry name" value="Viral_coat"/>
</dbReference>
<keyword evidence="8" id="KW-0645">Protease</keyword>
<evidence type="ECO:0000256" key="12">
    <source>
        <dbReference type="ARBA" id="ARBA00022741"/>
    </source>
</evidence>
<dbReference type="InterPro" id="IPR001676">
    <property type="entry name" value="Picornavirus_capsid"/>
</dbReference>
<dbReference type="InterPro" id="IPR044067">
    <property type="entry name" value="PCV_3C_PRO"/>
</dbReference>
<keyword evidence="6" id="KW-0597">Phosphoprotein</keyword>
<keyword evidence="10" id="KW-0548">Nucleotidyltransferase</keyword>